<dbReference type="OrthoDB" id="9152014at2"/>
<dbReference type="EMBL" id="PQWY01000016">
    <property type="protein sequence ID" value="PPK29849.1"/>
    <property type="molecule type" value="Genomic_DNA"/>
</dbReference>
<evidence type="ECO:0000313" key="1">
    <source>
        <dbReference type="EMBL" id="PPK29849.1"/>
    </source>
</evidence>
<gene>
    <name evidence="1" type="ORF">C3928_12385</name>
</gene>
<proteinExistence type="predicted"/>
<comment type="caution">
    <text evidence="1">The sequence shown here is derived from an EMBL/GenBank/DDBJ whole genome shotgun (WGS) entry which is preliminary data.</text>
</comment>
<name>A0A2S6EXC6_LEGPN</name>
<accession>A0A2S6EXC6</accession>
<dbReference type="AlphaFoldDB" id="A0A2S6EXC6"/>
<dbReference type="RefSeq" id="WP_027227447.1">
    <property type="nucleotide sequence ID" value="NZ_CP017601.1"/>
</dbReference>
<protein>
    <submittedName>
        <fullName evidence="1">Uncharacterized protein</fullName>
    </submittedName>
</protein>
<sequence length="219" mass="24523">MLTKNLNEALSAIKYVKSKLIYGSNTEQDSKKPNWEPGRIIHLRKEVHEQAVAYARSHNGKAGFDIISKLTHAALLKYGFGNCGEQAQTAFCFLQSRGVAPLDYCQTSIGEHCLIVIGRVSGSDPNDISTWGEEAVICDPWAEKAYPLSEFREMQNPDNDIRYPEMCYTNGKKPKPYLAGDLISFHRIEPVLKSTSLSFFKKANTDYSQSSYTTLKSLA</sequence>
<reference evidence="1 2" key="1">
    <citation type="submission" date="2018-02" db="EMBL/GenBank/DDBJ databases">
        <title>Draft genome sequences of four Legionella pneumophila clinical strains isolated in Ontario.</title>
        <authorList>
            <person name="Fortuna A."/>
            <person name="Ramnarine R."/>
            <person name="Li A."/>
            <person name="Frantz C."/>
            <person name="Mallo G."/>
        </authorList>
    </citation>
    <scope>NUCLEOTIDE SEQUENCE [LARGE SCALE GENOMIC DNA]</scope>
    <source>
        <strain evidence="1 2">LG61</strain>
    </source>
</reference>
<dbReference type="Proteomes" id="UP000239239">
    <property type="component" value="Unassembled WGS sequence"/>
</dbReference>
<organism evidence="1 2">
    <name type="scientific">Legionella pneumophila</name>
    <dbReference type="NCBI Taxonomy" id="446"/>
    <lineage>
        <taxon>Bacteria</taxon>
        <taxon>Pseudomonadati</taxon>
        <taxon>Pseudomonadota</taxon>
        <taxon>Gammaproteobacteria</taxon>
        <taxon>Legionellales</taxon>
        <taxon>Legionellaceae</taxon>
        <taxon>Legionella</taxon>
    </lineage>
</organism>
<evidence type="ECO:0000313" key="2">
    <source>
        <dbReference type="Proteomes" id="UP000239239"/>
    </source>
</evidence>